<keyword evidence="3" id="KW-1185">Reference proteome</keyword>
<gene>
    <name evidence="2" type="ORF">HGG82_15775</name>
</gene>
<evidence type="ECO:0000313" key="3">
    <source>
        <dbReference type="Proteomes" id="UP000586067"/>
    </source>
</evidence>
<sequence>MSDSNRNKTLGINMALCVTINYWDEVGIWSKNKSILKKFLTLLTPPPSKSVQRNLLNNIIKYYHDEFIITLDELKTLLSIIDNISNVQTTSVEYNEGVDYPISFGINKLINTKKNLGHEFLTRFISIFVTSTYSNLKSISYEESDRKIYNAILGTRELALVNIIKKMQSENKLPDKIKPHYQKDIDRYYDYINNTKTCYIDDESFWRVFNYSPIKTVDSKHIKIQEKNKKTKQKKNTNNKSSTSDNYIPRIITTKKKSWNTAKKEIESSFDYSALSLQSVLSFMTFVNQKKPELLKLLILCFLTGLTLKKAISAIRTSTHEKTLNVFITNTPTNSDLCSEIKLKISPESFFQIDEKQLSIDNLVEKIADKFAYLTRQFAEFNGGNTLHFDRIASNSNRLLTSHHDDIRIHYLRAKIGFSMSAPFSYISTTNEEIGTLYQERFNFLSERLEDTLKKTLQEIKWDSTLNLQHLGSQRLPKYPIENFFKSIYLKCQKTHEKFLLLRSDQLRIDLINLHEIYTYFLEQILFSNRPNGEKSISILSNVCKRP</sequence>
<reference evidence="2 3" key="1">
    <citation type="submission" date="2020-04" db="EMBL/GenBank/DDBJ databases">
        <title>Marinomonas sp. M1K-6 isolated from the deep seawater of the Mariana Trench.</title>
        <authorList>
            <person name="Li Y."/>
        </authorList>
    </citation>
    <scope>NUCLEOTIDE SEQUENCE [LARGE SCALE GENOMIC DNA]</scope>
    <source>
        <strain evidence="2 3">M1K-6</strain>
    </source>
</reference>
<comment type="caution">
    <text evidence="2">The sequence shown here is derived from an EMBL/GenBank/DDBJ whole genome shotgun (WGS) entry which is preliminary data.</text>
</comment>
<dbReference type="Proteomes" id="UP000586067">
    <property type="component" value="Unassembled WGS sequence"/>
</dbReference>
<dbReference type="RefSeq" id="WP_168827425.1">
    <property type="nucleotide sequence ID" value="NZ_CP073013.1"/>
</dbReference>
<name>A0A847R4X0_9GAMM</name>
<dbReference type="EMBL" id="JABAEK010000026">
    <property type="protein sequence ID" value="NLQ19062.1"/>
    <property type="molecule type" value="Genomic_DNA"/>
</dbReference>
<proteinExistence type="predicted"/>
<evidence type="ECO:0000313" key="2">
    <source>
        <dbReference type="EMBL" id="NLQ19062.1"/>
    </source>
</evidence>
<organism evidence="2 3">
    <name type="scientific">Marinomonas profundi</name>
    <dbReference type="NCBI Taxonomy" id="2726122"/>
    <lineage>
        <taxon>Bacteria</taxon>
        <taxon>Pseudomonadati</taxon>
        <taxon>Pseudomonadota</taxon>
        <taxon>Gammaproteobacteria</taxon>
        <taxon>Oceanospirillales</taxon>
        <taxon>Oceanospirillaceae</taxon>
        <taxon>Marinomonas</taxon>
    </lineage>
</organism>
<evidence type="ECO:0000256" key="1">
    <source>
        <dbReference type="SAM" id="MobiDB-lite"/>
    </source>
</evidence>
<dbReference type="AlphaFoldDB" id="A0A847R4X0"/>
<accession>A0A847R4X0</accession>
<protein>
    <submittedName>
        <fullName evidence="2">Uncharacterized protein</fullName>
    </submittedName>
</protein>
<feature type="region of interest" description="Disordered" evidence="1">
    <location>
        <begin position="226"/>
        <end position="245"/>
    </location>
</feature>